<dbReference type="Proteomes" id="UP000324222">
    <property type="component" value="Unassembled WGS sequence"/>
</dbReference>
<proteinExistence type="predicted"/>
<evidence type="ECO:0000313" key="2">
    <source>
        <dbReference type="Proteomes" id="UP000324222"/>
    </source>
</evidence>
<protein>
    <submittedName>
        <fullName evidence="1">Uncharacterized protein</fullName>
    </submittedName>
</protein>
<comment type="caution">
    <text evidence="1">The sequence shown here is derived from an EMBL/GenBank/DDBJ whole genome shotgun (WGS) entry which is preliminary data.</text>
</comment>
<dbReference type="EMBL" id="VSRR010024781">
    <property type="protein sequence ID" value="MPC66453.1"/>
    <property type="molecule type" value="Genomic_DNA"/>
</dbReference>
<name>A0A5B7H8J5_PORTR</name>
<organism evidence="1 2">
    <name type="scientific">Portunus trituberculatus</name>
    <name type="common">Swimming crab</name>
    <name type="synonym">Neptunus trituberculatus</name>
    <dbReference type="NCBI Taxonomy" id="210409"/>
    <lineage>
        <taxon>Eukaryota</taxon>
        <taxon>Metazoa</taxon>
        <taxon>Ecdysozoa</taxon>
        <taxon>Arthropoda</taxon>
        <taxon>Crustacea</taxon>
        <taxon>Multicrustacea</taxon>
        <taxon>Malacostraca</taxon>
        <taxon>Eumalacostraca</taxon>
        <taxon>Eucarida</taxon>
        <taxon>Decapoda</taxon>
        <taxon>Pleocyemata</taxon>
        <taxon>Brachyura</taxon>
        <taxon>Eubrachyura</taxon>
        <taxon>Portunoidea</taxon>
        <taxon>Portunidae</taxon>
        <taxon>Portuninae</taxon>
        <taxon>Portunus</taxon>
    </lineage>
</organism>
<sequence>MCNGVPHRLVSASDSSAACGLTYLRRCNEGRLTRWSFPGEGHWSLLVSKEHLIAHLLPASTCVTRGGAVTVRHSHPPRGGSVASRPLAARPNTPLLHIHDTVTRDYLKRITQKRKENRSPLLTAKQRYKSFRVSGAAFSSPLCILDT</sequence>
<gene>
    <name evidence="1" type="ORF">E2C01_060601</name>
</gene>
<keyword evidence="2" id="KW-1185">Reference proteome</keyword>
<accession>A0A5B7H8J5</accession>
<evidence type="ECO:0000313" key="1">
    <source>
        <dbReference type="EMBL" id="MPC66453.1"/>
    </source>
</evidence>
<dbReference type="AlphaFoldDB" id="A0A5B7H8J5"/>
<reference evidence="1 2" key="1">
    <citation type="submission" date="2019-05" db="EMBL/GenBank/DDBJ databases">
        <title>Another draft genome of Portunus trituberculatus and its Hox gene families provides insights of decapod evolution.</title>
        <authorList>
            <person name="Jeong J.-H."/>
            <person name="Song I."/>
            <person name="Kim S."/>
            <person name="Choi T."/>
            <person name="Kim D."/>
            <person name="Ryu S."/>
            <person name="Kim W."/>
        </authorList>
    </citation>
    <scope>NUCLEOTIDE SEQUENCE [LARGE SCALE GENOMIC DNA]</scope>
    <source>
        <tissue evidence="1">Muscle</tissue>
    </source>
</reference>